<dbReference type="EMBL" id="JARKIE010000026">
    <property type="protein sequence ID" value="KAJ7698367.1"/>
    <property type="molecule type" value="Genomic_DNA"/>
</dbReference>
<dbReference type="AlphaFoldDB" id="A0AAD7DSU5"/>
<evidence type="ECO:0000313" key="3">
    <source>
        <dbReference type="Proteomes" id="UP001221757"/>
    </source>
</evidence>
<evidence type="ECO:0000313" key="2">
    <source>
        <dbReference type="EMBL" id="KAJ7698367.1"/>
    </source>
</evidence>
<comment type="caution">
    <text evidence="2">The sequence shown here is derived from an EMBL/GenBank/DDBJ whole genome shotgun (WGS) entry which is preliminary data.</text>
</comment>
<organism evidence="2 3">
    <name type="scientific">Mycena rosella</name>
    <name type="common">Pink bonnet</name>
    <name type="synonym">Agaricus rosellus</name>
    <dbReference type="NCBI Taxonomy" id="1033263"/>
    <lineage>
        <taxon>Eukaryota</taxon>
        <taxon>Fungi</taxon>
        <taxon>Dikarya</taxon>
        <taxon>Basidiomycota</taxon>
        <taxon>Agaricomycotina</taxon>
        <taxon>Agaricomycetes</taxon>
        <taxon>Agaricomycetidae</taxon>
        <taxon>Agaricales</taxon>
        <taxon>Marasmiineae</taxon>
        <taxon>Mycenaceae</taxon>
        <taxon>Mycena</taxon>
    </lineage>
</organism>
<dbReference type="Proteomes" id="UP001221757">
    <property type="component" value="Unassembled WGS sequence"/>
</dbReference>
<feature type="region of interest" description="Disordered" evidence="1">
    <location>
        <begin position="342"/>
        <end position="366"/>
    </location>
</feature>
<proteinExistence type="predicted"/>
<accession>A0AAD7DSU5</accession>
<sequence length="366" mass="40150">MLCRVRPTCSIVGLLPRIRSAPRSVHRVRGTGPVACGGVERVSRAGLFYLHPRCTRARRCSGHPSRPASRTRSGRSKSRLDGLRLASVQRSSAPRLLHRRVCAFCGDEEHRHTRSARGARFPCSVVPRRARTRRGSSFGGEGREERKRRATSRREHAAAPAPSLEATEDGTGTTLGWDRMVARPSILHRDRRLNIVPTLVLSVTPPCGTRQRGGCALLASSPSQLVSHPPSTTHLLYTHHNTFSRTRHLPDAQNGVLCGGSGGRGGTLGRADRPRRMQLDHHHPFSCAARTVPFDVSTAPPSVAMLDGFLLLLILQATCANGYGRRAPRGPAFLLRSSSLHGDEDRRPLRAPMRLQRLGPRSRMDG</sequence>
<evidence type="ECO:0000256" key="1">
    <source>
        <dbReference type="SAM" id="MobiDB-lite"/>
    </source>
</evidence>
<feature type="region of interest" description="Disordered" evidence="1">
    <location>
        <begin position="131"/>
        <end position="176"/>
    </location>
</feature>
<keyword evidence="3" id="KW-1185">Reference proteome</keyword>
<protein>
    <submittedName>
        <fullName evidence="2">Uncharacterized protein</fullName>
    </submittedName>
</protein>
<name>A0AAD7DSU5_MYCRO</name>
<feature type="compositionally biased region" description="Basic and acidic residues" evidence="1">
    <location>
        <begin position="141"/>
        <end position="157"/>
    </location>
</feature>
<reference evidence="2" key="1">
    <citation type="submission" date="2023-03" db="EMBL/GenBank/DDBJ databases">
        <title>Massive genome expansion in bonnet fungi (Mycena s.s.) driven by repeated elements and novel gene families across ecological guilds.</title>
        <authorList>
            <consortium name="Lawrence Berkeley National Laboratory"/>
            <person name="Harder C.B."/>
            <person name="Miyauchi S."/>
            <person name="Viragh M."/>
            <person name="Kuo A."/>
            <person name="Thoen E."/>
            <person name="Andreopoulos B."/>
            <person name="Lu D."/>
            <person name="Skrede I."/>
            <person name="Drula E."/>
            <person name="Henrissat B."/>
            <person name="Morin E."/>
            <person name="Kohler A."/>
            <person name="Barry K."/>
            <person name="LaButti K."/>
            <person name="Morin E."/>
            <person name="Salamov A."/>
            <person name="Lipzen A."/>
            <person name="Mereny Z."/>
            <person name="Hegedus B."/>
            <person name="Baldrian P."/>
            <person name="Stursova M."/>
            <person name="Weitz H."/>
            <person name="Taylor A."/>
            <person name="Grigoriev I.V."/>
            <person name="Nagy L.G."/>
            <person name="Martin F."/>
            <person name="Kauserud H."/>
        </authorList>
    </citation>
    <scope>NUCLEOTIDE SEQUENCE</scope>
    <source>
        <strain evidence="2">CBHHK067</strain>
    </source>
</reference>
<gene>
    <name evidence="2" type="ORF">B0H17DRAFT_332912</name>
</gene>
<feature type="region of interest" description="Disordered" evidence="1">
    <location>
        <begin position="59"/>
        <end position="82"/>
    </location>
</feature>